<reference evidence="1 2" key="1">
    <citation type="submission" date="2020-08" db="EMBL/GenBank/DDBJ databases">
        <authorList>
            <person name="Koutsovoulos G."/>
            <person name="Danchin GJ E."/>
        </authorList>
    </citation>
    <scope>NUCLEOTIDE SEQUENCE [LARGE SCALE GENOMIC DNA]</scope>
</reference>
<dbReference type="OrthoDB" id="5856985at2759"/>
<evidence type="ECO:0000313" key="1">
    <source>
        <dbReference type="EMBL" id="CAD2189125.1"/>
    </source>
</evidence>
<dbReference type="InterPro" id="IPR021109">
    <property type="entry name" value="Peptidase_aspartic_dom_sf"/>
</dbReference>
<name>A0A6V7WQ33_MELEN</name>
<gene>
    <name evidence="1" type="ORF">MENT_LOCUS41826</name>
</gene>
<sequence length="275" mass="31729">MALTIEEMKILIFIVGLPDSAIELKQNCIRLVENKSKKKEDCKFKELLEDCRAFLSTKKEVKLLSEPKQVSKIELGSPPEINIIQEPILQKSNIEIENKNRYYPPAKRPYCKHCKKEGHWIENCYFADKSNDGPYCVLLDIDDNEVLQKHNWIVQKLKINGTSINMIVDTAAQISIISKETWSQLGEPKLEEVSYNGIAMGQSKFKIEGKFVAKIDCNDKEELLDCHVVEGKLNVIGLPWLQKLKLLKNIVKVPEFEKKRKKIVWNKQKPLPNQL</sequence>
<comment type="caution">
    <text evidence="1">The sequence shown here is derived from an EMBL/GenBank/DDBJ whole genome shotgun (WGS) entry which is preliminary data.</text>
</comment>
<dbReference type="Gene3D" id="2.40.70.10">
    <property type="entry name" value="Acid Proteases"/>
    <property type="match status" value="1"/>
</dbReference>
<evidence type="ECO:0000313" key="2">
    <source>
        <dbReference type="Proteomes" id="UP000580250"/>
    </source>
</evidence>
<dbReference type="Pfam" id="PF13975">
    <property type="entry name" value="gag-asp_proteas"/>
    <property type="match status" value="1"/>
</dbReference>
<dbReference type="PANTHER" id="PTHR36943:SF1">
    <property type="entry name" value="CCHC-TYPE DOMAIN-CONTAINING PROTEIN"/>
    <property type="match status" value="1"/>
</dbReference>
<protein>
    <submittedName>
        <fullName evidence="1">Uncharacterized protein</fullName>
    </submittedName>
</protein>
<proteinExistence type="predicted"/>
<dbReference type="Proteomes" id="UP000580250">
    <property type="component" value="Unassembled WGS sequence"/>
</dbReference>
<dbReference type="SUPFAM" id="SSF50630">
    <property type="entry name" value="Acid proteases"/>
    <property type="match status" value="1"/>
</dbReference>
<organism evidence="1 2">
    <name type="scientific">Meloidogyne enterolobii</name>
    <name type="common">Root-knot nematode worm</name>
    <name type="synonym">Meloidogyne mayaguensis</name>
    <dbReference type="NCBI Taxonomy" id="390850"/>
    <lineage>
        <taxon>Eukaryota</taxon>
        <taxon>Metazoa</taxon>
        <taxon>Ecdysozoa</taxon>
        <taxon>Nematoda</taxon>
        <taxon>Chromadorea</taxon>
        <taxon>Rhabditida</taxon>
        <taxon>Tylenchina</taxon>
        <taxon>Tylenchomorpha</taxon>
        <taxon>Tylenchoidea</taxon>
        <taxon>Meloidogynidae</taxon>
        <taxon>Meloidogyninae</taxon>
        <taxon>Meloidogyne</taxon>
    </lineage>
</organism>
<accession>A0A6V7WQ33</accession>
<dbReference type="EMBL" id="CAJEWN010000733">
    <property type="protein sequence ID" value="CAD2189125.1"/>
    <property type="molecule type" value="Genomic_DNA"/>
</dbReference>
<dbReference type="AlphaFoldDB" id="A0A6V7WQ33"/>
<dbReference type="PANTHER" id="PTHR36943">
    <property type="entry name" value="CCHC-TYPE DOMAIN-CONTAINING PROTEIN"/>
    <property type="match status" value="1"/>
</dbReference>